<organism evidence="4 5">
    <name type="scientific">Centaurea solstitialis</name>
    <name type="common">yellow star-thistle</name>
    <dbReference type="NCBI Taxonomy" id="347529"/>
    <lineage>
        <taxon>Eukaryota</taxon>
        <taxon>Viridiplantae</taxon>
        <taxon>Streptophyta</taxon>
        <taxon>Embryophyta</taxon>
        <taxon>Tracheophyta</taxon>
        <taxon>Spermatophyta</taxon>
        <taxon>Magnoliopsida</taxon>
        <taxon>eudicotyledons</taxon>
        <taxon>Gunneridae</taxon>
        <taxon>Pentapetalae</taxon>
        <taxon>asterids</taxon>
        <taxon>campanulids</taxon>
        <taxon>Asterales</taxon>
        <taxon>Asteraceae</taxon>
        <taxon>Carduoideae</taxon>
        <taxon>Cardueae</taxon>
        <taxon>Centaureinae</taxon>
        <taxon>Centaurea</taxon>
    </lineage>
</organism>
<proteinExistence type="predicted"/>
<feature type="domain" description="Reverse transcriptase" evidence="2">
    <location>
        <begin position="503"/>
        <end position="597"/>
    </location>
</feature>
<dbReference type="CDD" id="cd00303">
    <property type="entry name" value="retropepsin_like"/>
    <property type="match status" value="1"/>
</dbReference>
<accession>A0AA38UAN4</accession>
<dbReference type="SUPFAM" id="SSF56672">
    <property type="entry name" value="DNA/RNA polymerases"/>
    <property type="match status" value="1"/>
</dbReference>
<evidence type="ECO:0000256" key="1">
    <source>
        <dbReference type="SAM" id="MobiDB-lite"/>
    </source>
</evidence>
<evidence type="ECO:0000313" key="4">
    <source>
        <dbReference type="EMBL" id="KAJ9566427.1"/>
    </source>
</evidence>
<evidence type="ECO:0000259" key="2">
    <source>
        <dbReference type="Pfam" id="PF00078"/>
    </source>
</evidence>
<dbReference type="Pfam" id="PF17919">
    <property type="entry name" value="RT_RNaseH_2"/>
    <property type="match status" value="1"/>
</dbReference>
<dbReference type="Pfam" id="PF00078">
    <property type="entry name" value="RVT_1"/>
    <property type="match status" value="1"/>
</dbReference>
<sequence>MLQSPPLFPHVAANNRFRPNHYFPGYVPTATIPKVQTPNQPNNGEVNSSAHLNINHVPAVKPMDVRLKILEEQNEKMLAILAKLPGAAVAVEVEPKTGYQASPYVDEIALVDIPKKYSIPAFTTKYSGITNPVEHDAQYKQLMWTASILIHYQEVCMCKSFGSTLTVAALQWLINLKLKTIGSFVELVNQFTQQFASSHDAIFQRKHSNEKKVLSAQKHDFKPKRVNKVETSRQVSNVSNVRFNKGSGKTRYPELYTYNFAGTLKELVDSLRNIEANVRWPKKSDNPRKDKDHTKWCEFHGDHGHTTDEWTTLRKEVASSYQRAILRASSQMTPRGLHRQFIPKSSANVIFADTTIMGIERSNIVRRTTTLVGFNGDTTNTLGEITLPVFAKGINKQTKFNVTNCQSAYNAILGRPWIHDMKAEHSDCFAWSHEDMVGIDPNVISHKLNIDQMFKPIKQKHRKFAPERNKVINDKVDNLLKMGKMREVKYPDWLANVVVVQNNNRKWQVCIDFTDLNKACPKDPFSLPHIDAMVDVTAGHELLTFMDAYSGYNHILMHLDDQEKTAFMTDKGIYCYKVMPFGLKNGGSTYQRLVNMMKSFDILRRYKMKLNPTKCSFGVRARKFLGYMVTRRGIEVSSEQIKAIMELQSLRNVKEDQDQETNELVLQSTDPNHRSEDLLKTSKSYSKNHQQNHLIGTNRFISRSSDKCHLFYNVLRKNQGSVWIEAHEKALQDLKQYMSSPPLLTKPIIGESLQLYLDVSNNAMSAVLVREQDRQQSPIYNVLADFIAEFSPELDTMTQAEVNNVMIQDNKPWILQVDGSSNIRGSGLGVVLKSPQGGNMVYSMLMPKLH</sequence>
<protein>
    <submittedName>
        <fullName evidence="4">Uncharacterized protein</fullName>
    </submittedName>
</protein>
<name>A0AA38UAN4_9ASTR</name>
<dbReference type="Proteomes" id="UP001172457">
    <property type="component" value="Chromosome 1"/>
</dbReference>
<evidence type="ECO:0000259" key="3">
    <source>
        <dbReference type="Pfam" id="PF17919"/>
    </source>
</evidence>
<dbReference type="AlphaFoldDB" id="A0AA38UAN4"/>
<dbReference type="PANTHER" id="PTHR24559:SF431">
    <property type="entry name" value="RNA-DIRECTED DNA POLYMERASE HOMOLOG"/>
    <property type="match status" value="1"/>
</dbReference>
<evidence type="ECO:0000313" key="5">
    <source>
        <dbReference type="Proteomes" id="UP001172457"/>
    </source>
</evidence>
<gene>
    <name evidence="4" type="ORF">OSB04_002393</name>
</gene>
<dbReference type="InterPro" id="IPR043128">
    <property type="entry name" value="Rev_trsase/Diguanyl_cyclase"/>
</dbReference>
<feature type="region of interest" description="Disordered" evidence="1">
    <location>
        <begin position="655"/>
        <end position="675"/>
    </location>
</feature>
<dbReference type="Gene3D" id="3.10.10.10">
    <property type="entry name" value="HIV Type 1 Reverse Transcriptase, subunit A, domain 1"/>
    <property type="match status" value="1"/>
</dbReference>
<dbReference type="InterPro" id="IPR000477">
    <property type="entry name" value="RT_dom"/>
</dbReference>
<dbReference type="PANTHER" id="PTHR24559">
    <property type="entry name" value="TRANSPOSON TY3-I GAG-POL POLYPROTEIN"/>
    <property type="match status" value="1"/>
</dbReference>
<dbReference type="InterPro" id="IPR043502">
    <property type="entry name" value="DNA/RNA_pol_sf"/>
</dbReference>
<feature type="domain" description="Reverse transcriptase/retrotransposon-derived protein RNase H-like" evidence="3">
    <location>
        <begin position="723"/>
        <end position="779"/>
    </location>
</feature>
<reference evidence="4" key="1">
    <citation type="submission" date="2023-03" db="EMBL/GenBank/DDBJ databases">
        <title>Chromosome-scale reference genome and RAD-based genetic map of yellow starthistle (Centaurea solstitialis) reveal putative structural variation and QTLs associated with invader traits.</title>
        <authorList>
            <person name="Reatini B."/>
            <person name="Cang F.A."/>
            <person name="Jiang Q."/>
            <person name="Mckibben M.T.W."/>
            <person name="Barker M.S."/>
            <person name="Rieseberg L.H."/>
            <person name="Dlugosch K.M."/>
        </authorList>
    </citation>
    <scope>NUCLEOTIDE SEQUENCE</scope>
    <source>
        <strain evidence="4">CAN-66</strain>
        <tissue evidence="4">Leaf</tissue>
    </source>
</reference>
<dbReference type="CDD" id="cd01647">
    <property type="entry name" value="RT_LTR"/>
    <property type="match status" value="1"/>
</dbReference>
<keyword evidence="5" id="KW-1185">Reference proteome</keyword>
<dbReference type="InterPro" id="IPR041577">
    <property type="entry name" value="RT_RNaseH_2"/>
</dbReference>
<dbReference type="EMBL" id="JARYMX010000001">
    <property type="protein sequence ID" value="KAJ9566427.1"/>
    <property type="molecule type" value="Genomic_DNA"/>
</dbReference>
<dbReference type="Gene3D" id="3.30.70.270">
    <property type="match status" value="3"/>
</dbReference>
<dbReference type="InterPro" id="IPR053134">
    <property type="entry name" value="RNA-dir_DNA_polymerase"/>
</dbReference>
<comment type="caution">
    <text evidence="4">The sequence shown here is derived from an EMBL/GenBank/DDBJ whole genome shotgun (WGS) entry which is preliminary data.</text>
</comment>